<dbReference type="AlphaFoldDB" id="A0A0K8P2M3"/>
<dbReference type="EMBL" id="BBYR01000039">
    <property type="protein sequence ID" value="GAP36922.1"/>
    <property type="molecule type" value="Genomic_DNA"/>
</dbReference>
<comment type="caution">
    <text evidence="8">The sequence shown here is derived from an EMBL/GenBank/DDBJ whole genome shotgun (WGS) entry which is preliminary data.</text>
</comment>
<proteinExistence type="predicted"/>
<evidence type="ECO:0000256" key="4">
    <source>
        <dbReference type="ARBA" id="ARBA00022989"/>
    </source>
</evidence>
<feature type="transmembrane region" description="Helical" evidence="7">
    <location>
        <begin position="164"/>
        <end position="190"/>
    </location>
</feature>
<sequence>MSAGPPRLATDAAGLGAGPASSGQARALGSPGAPEPAAAATPRRGWAAAWPWIARTLTAALLLGAAGLLWRQLRGLDTAEVWRTLQGQDGATLALAAALAAASHAVVASYDLVGRHLSGHRLPRARVLATAFVSYAMNLNLGALVGGIGFRLRLYTRQGLRPATVTGIVATSMLSNWSGWVLLAGLLLVFAAPAVPGLPAGAAPWLGGLLLAALAAAWLHVATGERRLALRTLRLRLPGGRLALLQLGLSSLNWTLMAGVIAVLLGAGLDATGGPGPGFTAVLGALLVAAVAGVLTHVPAGLGVLEAVFVALLGGTVPPATLVAALLLYRAFYYLAPLLLAAVVYLVLEARAPEDPSAALPPRG</sequence>
<accession>A0A0K8P2M3</accession>
<dbReference type="PANTHER" id="PTHR39087:SF2">
    <property type="entry name" value="UPF0104 MEMBRANE PROTEIN MJ1595"/>
    <property type="match status" value="1"/>
</dbReference>
<evidence type="ECO:0000313" key="9">
    <source>
        <dbReference type="Proteomes" id="UP000037660"/>
    </source>
</evidence>
<dbReference type="RefSeq" id="WP_197284671.1">
    <property type="nucleotide sequence ID" value="NZ_BBYR01000039.1"/>
</dbReference>
<feature type="transmembrane region" description="Helical" evidence="7">
    <location>
        <begin position="331"/>
        <end position="348"/>
    </location>
</feature>
<evidence type="ECO:0000256" key="3">
    <source>
        <dbReference type="ARBA" id="ARBA00022692"/>
    </source>
</evidence>
<feature type="transmembrane region" description="Helical" evidence="7">
    <location>
        <begin position="91"/>
        <end position="112"/>
    </location>
</feature>
<reference evidence="8 9" key="2">
    <citation type="journal article" date="2016" name="Science">
        <title>A bacterium that degrades and assimilates poly(ethylene terephthalate).</title>
        <authorList>
            <person name="Yoshida S."/>
            <person name="Hiraga K."/>
            <person name="Takehana T."/>
            <person name="Taniguchi I."/>
            <person name="Yamaji H."/>
            <person name="Maeda Y."/>
            <person name="Toyohara K."/>
            <person name="Miyamoto K."/>
            <person name="Kimura Y."/>
            <person name="Oda K."/>
        </authorList>
    </citation>
    <scope>NUCLEOTIDE SEQUENCE [LARGE SCALE GENOMIC DNA]</scope>
    <source>
        <strain evidence="9">NBRC 110686 / TISTR 2288 / 201-F6</strain>
    </source>
</reference>
<evidence type="ECO:0000256" key="2">
    <source>
        <dbReference type="ARBA" id="ARBA00022475"/>
    </source>
</evidence>
<dbReference type="GO" id="GO:0005886">
    <property type="term" value="C:plasma membrane"/>
    <property type="evidence" value="ECO:0007669"/>
    <property type="project" value="UniProtKB-SubCell"/>
</dbReference>
<dbReference type="PANTHER" id="PTHR39087">
    <property type="entry name" value="UPF0104 MEMBRANE PROTEIN MJ1595"/>
    <property type="match status" value="1"/>
</dbReference>
<dbReference type="STRING" id="1547922.ISF6_2762"/>
<feature type="transmembrane region" description="Helical" evidence="7">
    <location>
        <begin position="202"/>
        <end position="221"/>
    </location>
</feature>
<keyword evidence="2" id="KW-1003">Cell membrane</keyword>
<reference evidence="9" key="1">
    <citation type="submission" date="2015-07" db="EMBL/GenBank/DDBJ databases">
        <title>Discovery of a poly(ethylene terephthalate assimilation.</title>
        <authorList>
            <person name="Yoshida S."/>
            <person name="Hiraga K."/>
            <person name="Takehana T."/>
            <person name="Taniguchi I."/>
            <person name="Yamaji H."/>
            <person name="Maeda Y."/>
            <person name="Toyohara K."/>
            <person name="Miyamoto K."/>
            <person name="Kimura Y."/>
            <person name="Oda K."/>
        </authorList>
    </citation>
    <scope>NUCLEOTIDE SEQUENCE [LARGE SCALE GENOMIC DNA]</scope>
    <source>
        <strain evidence="9">NBRC 110686 / TISTR 2288 / 201-F6</strain>
    </source>
</reference>
<protein>
    <recommendedName>
        <fullName evidence="10">Inner membrane protein YbhQ</fullName>
    </recommendedName>
</protein>
<feature type="region of interest" description="Disordered" evidence="6">
    <location>
        <begin position="1"/>
        <end position="40"/>
    </location>
</feature>
<comment type="subcellular location">
    <subcellularLocation>
        <location evidence="1">Cell membrane</location>
        <topology evidence="1">Multi-pass membrane protein</topology>
    </subcellularLocation>
</comment>
<keyword evidence="9" id="KW-1185">Reference proteome</keyword>
<gene>
    <name evidence="8" type="ORF">ISF6_2762</name>
</gene>
<keyword evidence="3 7" id="KW-0812">Transmembrane</keyword>
<keyword evidence="4 7" id="KW-1133">Transmembrane helix</keyword>
<feature type="transmembrane region" description="Helical" evidence="7">
    <location>
        <begin position="132"/>
        <end position="152"/>
    </location>
</feature>
<feature type="transmembrane region" description="Helical" evidence="7">
    <location>
        <begin position="242"/>
        <end position="265"/>
    </location>
</feature>
<evidence type="ECO:0000256" key="6">
    <source>
        <dbReference type="SAM" id="MobiDB-lite"/>
    </source>
</evidence>
<evidence type="ECO:0000256" key="7">
    <source>
        <dbReference type="SAM" id="Phobius"/>
    </source>
</evidence>
<feature type="transmembrane region" description="Helical" evidence="7">
    <location>
        <begin position="302"/>
        <end position="325"/>
    </location>
</feature>
<organism evidence="8 9">
    <name type="scientific">Piscinibacter sakaiensis</name>
    <name type="common">Ideonella sakaiensis</name>
    <dbReference type="NCBI Taxonomy" id="1547922"/>
    <lineage>
        <taxon>Bacteria</taxon>
        <taxon>Pseudomonadati</taxon>
        <taxon>Pseudomonadota</taxon>
        <taxon>Betaproteobacteria</taxon>
        <taxon>Burkholderiales</taxon>
        <taxon>Sphaerotilaceae</taxon>
        <taxon>Piscinibacter</taxon>
    </lineage>
</organism>
<evidence type="ECO:0000256" key="1">
    <source>
        <dbReference type="ARBA" id="ARBA00004651"/>
    </source>
</evidence>
<dbReference type="Proteomes" id="UP000037660">
    <property type="component" value="Unassembled WGS sequence"/>
</dbReference>
<feature type="transmembrane region" description="Helical" evidence="7">
    <location>
        <begin position="277"/>
        <end position="295"/>
    </location>
</feature>
<name>A0A0K8P2M3_PISS1</name>
<evidence type="ECO:0008006" key="10">
    <source>
        <dbReference type="Google" id="ProtNLM"/>
    </source>
</evidence>
<feature type="compositionally biased region" description="Low complexity" evidence="6">
    <location>
        <begin position="12"/>
        <end position="40"/>
    </location>
</feature>
<keyword evidence="5 7" id="KW-0472">Membrane</keyword>
<feature type="transmembrane region" description="Helical" evidence="7">
    <location>
        <begin position="52"/>
        <end position="70"/>
    </location>
</feature>
<dbReference type="InterPro" id="IPR022791">
    <property type="entry name" value="L-PG_synthase/AglD"/>
</dbReference>
<evidence type="ECO:0000256" key="5">
    <source>
        <dbReference type="ARBA" id="ARBA00023136"/>
    </source>
</evidence>
<dbReference type="Pfam" id="PF03706">
    <property type="entry name" value="LPG_synthase_TM"/>
    <property type="match status" value="1"/>
</dbReference>
<evidence type="ECO:0000313" key="8">
    <source>
        <dbReference type="EMBL" id="GAP36922.1"/>
    </source>
</evidence>